<comment type="caution">
    <text evidence="1">The sequence shown here is derived from an EMBL/GenBank/DDBJ whole genome shotgun (WGS) entry which is preliminary data.</text>
</comment>
<dbReference type="OrthoDB" id="4068553at2759"/>
<dbReference type="VEuPathDB" id="FungiDB:GVI51_D04367"/>
<evidence type="ECO:0000313" key="1">
    <source>
        <dbReference type="EMBL" id="KTB01313.1"/>
    </source>
</evidence>
<sequence length="90" mass="10163">MFGRSYTVITNTNPVTGQLTQNRISKRSVTESDVVVQFSLTKDRSSIKRVKSLKRVSSLKNLIAKANRTLYNVDSSKVVYKAGLSKKLRR</sequence>
<accession>A0A0W0CDR0</accession>
<evidence type="ECO:0000313" key="2">
    <source>
        <dbReference type="Proteomes" id="UP000054886"/>
    </source>
</evidence>
<organism evidence="1 2">
    <name type="scientific">Candida glabrata</name>
    <name type="common">Yeast</name>
    <name type="synonym">Torulopsis glabrata</name>
    <dbReference type="NCBI Taxonomy" id="5478"/>
    <lineage>
        <taxon>Eukaryota</taxon>
        <taxon>Fungi</taxon>
        <taxon>Dikarya</taxon>
        <taxon>Ascomycota</taxon>
        <taxon>Saccharomycotina</taxon>
        <taxon>Saccharomycetes</taxon>
        <taxon>Saccharomycetales</taxon>
        <taxon>Saccharomycetaceae</taxon>
        <taxon>Nakaseomyces</taxon>
    </lineage>
</organism>
<proteinExistence type="predicted"/>
<gene>
    <name evidence="1" type="ORF">AO440_000800</name>
</gene>
<dbReference type="VEuPathDB" id="FungiDB:B1J91_D04400g"/>
<name>A0A0W0CDR0_CANGB</name>
<dbReference type="VEuPathDB" id="FungiDB:GWK60_D04587"/>
<dbReference type="AlphaFoldDB" id="A0A0W0CDR0"/>
<dbReference type="Proteomes" id="UP000054886">
    <property type="component" value="Unassembled WGS sequence"/>
</dbReference>
<reference evidence="1 2" key="1">
    <citation type="submission" date="2015-10" db="EMBL/GenBank/DDBJ databases">
        <title>Draft genomes sequences of Candida glabrata isolates 1A, 1B, 2A, 2B, 3A and 3B.</title>
        <authorList>
            <person name="Haavelsrud O.E."/>
            <person name="Gaustad P."/>
        </authorList>
    </citation>
    <scope>NUCLEOTIDE SEQUENCE [LARGE SCALE GENOMIC DNA]</scope>
    <source>
        <strain evidence="1">910700640</strain>
    </source>
</reference>
<dbReference type="EMBL" id="LLZZ01000131">
    <property type="protein sequence ID" value="KTB01313.1"/>
    <property type="molecule type" value="Genomic_DNA"/>
</dbReference>
<protein>
    <submittedName>
        <fullName evidence="1">Uncharacterized protein</fullName>
    </submittedName>
</protein>
<dbReference type="VEuPathDB" id="FungiDB:CAGL0D04400g"/>